<dbReference type="Proteomes" id="UP000827872">
    <property type="component" value="Linkage Group LG04"/>
</dbReference>
<proteinExistence type="predicted"/>
<gene>
    <name evidence="1" type="ORF">K3G42_004543</name>
</gene>
<protein>
    <submittedName>
        <fullName evidence="1">Uncharacterized protein</fullName>
    </submittedName>
</protein>
<evidence type="ECO:0000313" key="2">
    <source>
        <dbReference type="Proteomes" id="UP000827872"/>
    </source>
</evidence>
<reference evidence="1" key="1">
    <citation type="submission" date="2021-08" db="EMBL/GenBank/DDBJ databases">
        <title>The first chromosome-level gecko genome reveals the dynamic sex chromosomes of Neotropical dwarf geckos (Sphaerodactylidae: Sphaerodactylus).</title>
        <authorList>
            <person name="Pinto B.J."/>
            <person name="Keating S.E."/>
            <person name="Gamble T."/>
        </authorList>
    </citation>
    <scope>NUCLEOTIDE SEQUENCE</scope>
    <source>
        <strain evidence="1">TG3544</strain>
    </source>
</reference>
<evidence type="ECO:0000313" key="1">
    <source>
        <dbReference type="EMBL" id="KAH8004194.1"/>
    </source>
</evidence>
<dbReference type="EMBL" id="CM037617">
    <property type="protein sequence ID" value="KAH8004194.1"/>
    <property type="molecule type" value="Genomic_DNA"/>
</dbReference>
<comment type="caution">
    <text evidence="1">The sequence shown here is derived from an EMBL/GenBank/DDBJ whole genome shotgun (WGS) entry which is preliminary data.</text>
</comment>
<organism evidence="1 2">
    <name type="scientific">Sphaerodactylus townsendi</name>
    <dbReference type="NCBI Taxonomy" id="933632"/>
    <lineage>
        <taxon>Eukaryota</taxon>
        <taxon>Metazoa</taxon>
        <taxon>Chordata</taxon>
        <taxon>Craniata</taxon>
        <taxon>Vertebrata</taxon>
        <taxon>Euteleostomi</taxon>
        <taxon>Lepidosauria</taxon>
        <taxon>Squamata</taxon>
        <taxon>Bifurcata</taxon>
        <taxon>Gekkota</taxon>
        <taxon>Sphaerodactylidae</taxon>
        <taxon>Sphaerodactylus</taxon>
    </lineage>
</organism>
<keyword evidence="2" id="KW-1185">Reference proteome</keyword>
<name>A0ACB8FGI0_9SAUR</name>
<sequence length="122" mass="13697">MFDRGCFRLGDRTHLFRSEQPSWEPDNTFWNLRVHSRICAVDAPGHTGAPPPPPKKKGDDFHAKDDDVYEVAHKSSGKENLWLEKKQPGSVFIIVYKAEVALPAPLPSRPAHTSLDPPPPHL</sequence>
<accession>A0ACB8FGI0</accession>